<evidence type="ECO:0000259" key="1">
    <source>
        <dbReference type="Pfam" id="PF01575"/>
    </source>
</evidence>
<name>A0A3M2S9D4_9HYPO</name>
<dbReference type="OrthoDB" id="3257538at2759"/>
<sequence length="148" mass="16505">MREEEISTSSPRLIKYPHPPSHSISLTPSATHLFHFSALSFNAHSIHIDPVYAKEVDDHRALLVHGPLTLALMLRVLNDHIGPGLSVSKFSYRNYAPLYVDEKMTVNLRKVSREDVAEERWDVWIEGPEGGMAVKGNAHVAPVNTDAS</sequence>
<dbReference type="InterPro" id="IPR029069">
    <property type="entry name" value="HotDog_dom_sf"/>
</dbReference>
<dbReference type="Gene3D" id="3.10.129.10">
    <property type="entry name" value="Hotdog Thioesterase"/>
    <property type="match status" value="1"/>
</dbReference>
<dbReference type="STRING" id="2010991.A0A3M2S9D4"/>
<dbReference type="EMBL" id="NKUJ01000099">
    <property type="protein sequence ID" value="RMJ13832.1"/>
    <property type="molecule type" value="Genomic_DNA"/>
</dbReference>
<dbReference type="Pfam" id="PF01575">
    <property type="entry name" value="MaoC_dehydratas"/>
    <property type="match status" value="1"/>
</dbReference>
<reference evidence="2 3" key="1">
    <citation type="submission" date="2017-06" db="EMBL/GenBank/DDBJ databases">
        <title>Comparative genomic analysis of Ambrosia Fusariam Clade fungi.</title>
        <authorList>
            <person name="Stajich J.E."/>
            <person name="Carrillo J."/>
            <person name="Kijimoto T."/>
            <person name="Eskalen A."/>
            <person name="O'Donnell K."/>
            <person name="Kasson M."/>
        </authorList>
    </citation>
    <scope>NUCLEOTIDE SEQUENCE [LARGE SCALE GENOMIC DNA]</scope>
    <source>
        <strain evidence="2">UCR3666</strain>
    </source>
</reference>
<dbReference type="PANTHER" id="PTHR28152:SF1">
    <property type="entry name" value="HYDROXYACYL-THIOESTER DEHYDRATASE TYPE 2, MITOCHONDRIAL"/>
    <property type="match status" value="1"/>
</dbReference>
<evidence type="ECO:0000313" key="2">
    <source>
        <dbReference type="EMBL" id="RMJ13832.1"/>
    </source>
</evidence>
<gene>
    <name evidence="2" type="ORF">CDV36_006486</name>
</gene>
<feature type="domain" description="MaoC-like" evidence="1">
    <location>
        <begin position="21"/>
        <end position="118"/>
    </location>
</feature>
<dbReference type="InterPro" id="IPR052741">
    <property type="entry name" value="Mitochondrial_HTD2"/>
</dbReference>
<dbReference type="GO" id="GO:0019171">
    <property type="term" value="F:(3R)-hydroxyacyl-[acyl-carrier-protein] dehydratase activity"/>
    <property type="evidence" value="ECO:0007669"/>
    <property type="project" value="TreeGrafter"/>
</dbReference>
<proteinExistence type="predicted"/>
<dbReference type="InterPro" id="IPR002539">
    <property type="entry name" value="MaoC-like_dom"/>
</dbReference>
<protein>
    <recommendedName>
        <fullName evidence="1">MaoC-like domain-containing protein</fullName>
    </recommendedName>
</protein>
<dbReference type="Proteomes" id="UP000277212">
    <property type="component" value="Unassembled WGS sequence"/>
</dbReference>
<dbReference type="GO" id="GO:0005739">
    <property type="term" value="C:mitochondrion"/>
    <property type="evidence" value="ECO:0007669"/>
    <property type="project" value="TreeGrafter"/>
</dbReference>
<accession>A0A3M2S9D4</accession>
<dbReference type="PANTHER" id="PTHR28152">
    <property type="entry name" value="HYDROXYACYL-THIOESTER DEHYDRATASE TYPE 2, MITOCHONDRIAL"/>
    <property type="match status" value="1"/>
</dbReference>
<evidence type="ECO:0000313" key="3">
    <source>
        <dbReference type="Proteomes" id="UP000277212"/>
    </source>
</evidence>
<keyword evidence="3" id="KW-1185">Reference proteome</keyword>
<organism evidence="2 3">
    <name type="scientific">Fusarium kuroshium</name>
    <dbReference type="NCBI Taxonomy" id="2010991"/>
    <lineage>
        <taxon>Eukaryota</taxon>
        <taxon>Fungi</taxon>
        <taxon>Dikarya</taxon>
        <taxon>Ascomycota</taxon>
        <taxon>Pezizomycotina</taxon>
        <taxon>Sordariomycetes</taxon>
        <taxon>Hypocreomycetidae</taxon>
        <taxon>Hypocreales</taxon>
        <taxon>Nectriaceae</taxon>
        <taxon>Fusarium</taxon>
        <taxon>Fusarium solani species complex</taxon>
    </lineage>
</organism>
<comment type="caution">
    <text evidence="2">The sequence shown here is derived from an EMBL/GenBank/DDBJ whole genome shotgun (WGS) entry which is preliminary data.</text>
</comment>
<dbReference type="AlphaFoldDB" id="A0A3M2S9D4"/>
<dbReference type="SUPFAM" id="SSF54637">
    <property type="entry name" value="Thioesterase/thiol ester dehydrase-isomerase"/>
    <property type="match status" value="1"/>
</dbReference>